<dbReference type="RefSeq" id="XP_033675601.1">
    <property type="nucleotide sequence ID" value="XM_033836065.1"/>
</dbReference>
<organism evidence="1 2">
    <name type="scientific">Trematosphaeria pertusa</name>
    <dbReference type="NCBI Taxonomy" id="390896"/>
    <lineage>
        <taxon>Eukaryota</taxon>
        <taxon>Fungi</taxon>
        <taxon>Dikarya</taxon>
        <taxon>Ascomycota</taxon>
        <taxon>Pezizomycotina</taxon>
        <taxon>Dothideomycetes</taxon>
        <taxon>Pleosporomycetidae</taxon>
        <taxon>Pleosporales</taxon>
        <taxon>Massarineae</taxon>
        <taxon>Trematosphaeriaceae</taxon>
        <taxon>Trematosphaeria</taxon>
    </lineage>
</organism>
<evidence type="ECO:0000313" key="2">
    <source>
        <dbReference type="Proteomes" id="UP000800094"/>
    </source>
</evidence>
<proteinExistence type="predicted"/>
<dbReference type="Proteomes" id="UP000800094">
    <property type="component" value="Unassembled WGS sequence"/>
</dbReference>
<sequence length="217" mass="24866">MATKYRLTVYIEESLLPSYNNKTEPYTLCIAKKVGEDYNVVFQCRRPLMENVFTWTEEYQIYVTTDPFEAGAPVVRSDAAIAIHEQQLFTLTEYGTRQVTDPKGVKPGQFRFRNNFDEVYAVITCATAGGIYKPIYRQPTPTPTHGTARFTPKNYYKVWLQQEIDEAYMLAEIDSTSCVVKYDPGLYSQTVSLDNTEEWVGDKIWSDSQPDSLPESV</sequence>
<evidence type="ECO:0000313" key="1">
    <source>
        <dbReference type="EMBL" id="KAF2240597.1"/>
    </source>
</evidence>
<name>A0A6A6HRH5_9PLEO</name>
<dbReference type="AlphaFoldDB" id="A0A6A6HRH5"/>
<accession>A0A6A6HRH5</accession>
<protein>
    <submittedName>
        <fullName evidence="1">Uncharacterized protein</fullName>
    </submittedName>
</protein>
<gene>
    <name evidence="1" type="ORF">BU26DRAFT_611470</name>
</gene>
<dbReference type="EMBL" id="ML987216">
    <property type="protein sequence ID" value="KAF2240597.1"/>
    <property type="molecule type" value="Genomic_DNA"/>
</dbReference>
<dbReference type="OrthoDB" id="5335008at2759"/>
<dbReference type="GeneID" id="54589395"/>
<keyword evidence="2" id="KW-1185">Reference proteome</keyword>
<reference evidence="1" key="1">
    <citation type="journal article" date="2020" name="Stud. Mycol.">
        <title>101 Dothideomycetes genomes: a test case for predicting lifestyles and emergence of pathogens.</title>
        <authorList>
            <person name="Haridas S."/>
            <person name="Albert R."/>
            <person name="Binder M."/>
            <person name="Bloem J."/>
            <person name="Labutti K."/>
            <person name="Salamov A."/>
            <person name="Andreopoulos B."/>
            <person name="Baker S."/>
            <person name="Barry K."/>
            <person name="Bills G."/>
            <person name="Bluhm B."/>
            <person name="Cannon C."/>
            <person name="Castanera R."/>
            <person name="Culley D."/>
            <person name="Daum C."/>
            <person name="Ezra D."/>
            <person name="Gonzalez J."/>
            <person name="Henrissat B."/>
            <person name="Kuo A."/>
            <person name="Liang C."/>
            <person name="Lipzen A."/>
            <person name="Lutzoni F."/>
            <person name="Magnuson J."/>
            <person name="Mondo S."/>
            <person name="Nolan M."/>
            <person name="Ohm R."/>
            <person name="Pangilinan J."/>
            <person name="Park H.-J."/>
            <person name="Ramirez L."/>
            <person name="Alfaro M."/>
            <person name="Sun H."/>
            <person name="Tritt A."/>
            <person name="Yoshinaga Y."/>
            <person name="Zwiers L.-H."/>
            <person name="Turgeon B."/>
            <person name="Goodwin S."/>
            <person name="Spatafora J."/>
            <person name="Crous P."/>
            <person name="Grigoriev I."/>
        </authorList>
    </citation>
    <scope>NUCLEOTIDE SEQUENCE</scope>
    <source>
        <strain evidence="1">CBS 122368</strain>
    </source>
</reference>